<proteinExistence type="predicted"/>
<evidence type="ECO:0008006" key="3">
    <source>
        <dbReference type="Google" id="ProtNLM"/>
    </source>
</evidence>
<evidence type="ECO:0000313" key="1">
    <source>
        <dbReference type="EMBL" id="EFE97799.1"/>
    </source>
</evidence>
<organism evidence="1 2">
    <name type="scientific">Serratia odorifera DSM 4582</name>
    <dbReference type="NCBI Taxonomy" id="667129"/>
    <lineage>
        <taxon>Bacteria</taxon>
        <taxon>Pseudomonadati</taxon>
        <taxon>Pseudomonadota</taxon>
        <taxon>Gammaproteobacteria</taxon>
        <taxon>Enterobacterales</taxon>
        <taxon>Yersiniaceae</taxon>
        <taxon>Serratia</taxon>
    </lineage>
</organism>
<dbReference type="EMBL" id="ADBY01000015">
    <property type="protein sequence ID" value="EFE97799.1"/>
    <property type="molecule type" value="Genomic_DNA"/>
</dbReference>
<gene>
    <name evidence="1" type="ORF">HMPREF0758_0706</name>
</gene>
<keyword evidence="2" id="KW-1185">Reference proteome</keyword>
<dbReference type="AlphaFoldDB" id="D4DXQ6"/>
<evidence type="ECO:0000313" key="2">
    <source>
        <dbReference type="Proteomes" id="UP000005723"/>
    </source>
</evidence>
<sequence>MDPATDLVPVCANCHSIIHRKKNKTLTIDELKAMIQQQK</sequence>
<name>D4DXQ6_SEROD</name>
<dbReference type="STRING" id="667129.HMPREF0758_0706"/>
<accession>D4DXQ6</accession>
<dbReference type="HOGENOM" id="CLU_3316850_0_0_6"/>
<comment type="caution">
    <text evidence="1">The sequence shown here is derived from an EMBL/GenBank/DDBJ whole genome shotgun (WGS) entry which is preliminary data.</text>
</comment>
<reference evidence="1 2" key="1">
    <citation type="submission" date="2010-01" db="EMBL/GenBank/DDBJ databases">
        <authorList>
            <person name="Muzny D."/>
            <person name="Qin X."/>
            <person name="Deng J."/>
            <person name="Jiang H."/>
            <person name="Liu Y."/>
            <person name="Qu J."/>
            <person name="Song X.-Z."/>
            <person name="Zhang L."/>
            <person name="Thornton R."/>
            <person name="Coyle M."/>
            <person name="Francisco L."/>
            <person name="Jackson L."/>
            <person name="Javaid M."/>
            <person name="Korchina V."/>
            <person name="Kovar C."/>
            <person name="Mata R."/>
            <person name="Mathew T."/>
            <person name="Ngo R."/>
            <person name="Nguyen L."/>
            <person name="Nguyen N."/>
            <person name="Okwuonu G."/>
            <person name="Ongeri F."/>
            <person name="Pham C."/>
            <person name="Simmons D."/>
            <person name="Wilczek-Boney K."/>
            <person name="Hale W."/>
            <person name="Jakkamsetti A."/>
            <person name="Pham P."/>
            <person name="Ruth R."/>
            <person name="San Lucas F."/>
            <person name="Warren J."/>
            <person name="Zhang J."/>
            <person name="Zhao Z."/>
            <person name="Zhou C."/>
            <person name="Zhu D."/>
            <person name="Lee S."/>
            <person name="Bess C."/>
            <person name="Blankenburg K."/>
            <person name="Forbes L."/>
            <person name="Fu Q."/>
            <person name="Gubbala S."/>
            <person name="Hirani K."/>
            <person name="Jayaseelan J.C."/>
            <person name="Lara F."/>
            <person name="Munidasa M."/>
            <person name="Palculict T."/>
            <person name="Patil S."/>
            <person name="Pu L.-L."/>
            <person name="Saada N."/>
            <person name="Tang L."/>
            <person name="Weissenberger G."/>
            <person name="Zhu Y."/>
            <person name="Hemphill L."/>
            <person name="Shang Y."/>
            <person name="Youmans B."/>
            <person name="Ayvaz T."/>
            <person name="Ross M."/>
            <person name="Santibanez J."/>
            <person name="Aqrawi P."/>
            <person name="Gross S."/>
            <person name="Joshi V."/>
            <person name="Fowler G."/>
            <person name="Nazareth L."/>
            <person name="Reid J."/>
            <person name="Worley K."/>
            <person name="Petrosino J."/>
            <person name="Highlander S."/>
            <person name="Gibbs R."/>
        </authorList>
    </citation>
    <scope>NUCLEOTIDE SEQUENCE [LARGE SCALE GENOMIC DNA]</scope>
    <source>
        <strain evidence="1 2">DSM 4582</strain>
    </source>
</reference>
<protein>
    <recommendedName>
        <fullName evidence="3">HNH domain-containing protein</fullName>
    </recommendedName>
</protein>
<dbReference type="Proteomes" id="UP000005723">
    <property type="component" value="Unassembled WGS sequence"/>
</dbReference>